<feature type="compositionally biased region" description="Pro residues" evidence="5">
    <location>
        <begin position="491"/>
        <end position="503"/>
    </location>
</feature>
<protein>
    <recommendedName>
        <fullName evidence="8">L domain-like protein</fullName>
    </recommendedName>
</protein>
<dbReference type="RefSeq" id="XP_069211545.1">
    <property type="nucleotide sequence ID" value="XM_069351159.1"/>
</dbReference>
<evidence type="ECO:0000256" key="4">
    <source>
        <dbReference type="ARBA" id="ARBA00022737"/>
    </source>
</evidence>
<dbReference type="Proteomes" id="UP001565368">
    <property type="component" value="Unassembled WGS sequence"/>
</dbReference>
<evidence type="ECO:0008006" key="8">
    <source>
        <dbReference type="Google" id="ProtNLM"/>
    </source>
</evidence>
<comment type="caution">
    <text evidence="6">The sequence shown here is derived from an EMBL/GenBank/DDBJ whole genome shotgun (WGS) entry which is preliminary data.</text>
</comment>
<keyword evidence="2" id="KW-0963">Cytoplasm</keyword>
<proteinExistence type="predicted"/>
<evidence type="ECO:0000313" key="7">
    <source>
        <dbReference type="Proteomes" id="UP001565368"/>
    </source>
</evidence>
<accession>A0ABR3QB43</accession>
<evidence type="ECO:0000256" key="2">
    <source>
        <dbReference type="ARBA" id="ARBA00022490"/>
    </source>
</evidence>
<feature type="region of interest" description="Disordered" evidence="5">
    <location>
        <begin position="549"/>
        <end position="614"/>
    </location>
</feature>
<dbReference type="PROSITE" id="PS51450">
    <property type="entry name" value="LRR"/>
    <property type="match status" value="2"/>
</dbReference>
<dbReference type="Pfam" id="PF13855">
    <property type="entry name" value="LRR_8"/>
    <property type="match status" value="1"/>
</dbReference>
<keyword evidence="7" id="KW-1185">Reference proteome</keyword>
<evidence type="ECO:0000313" key="6">
    <source>
        <dbReference type="EMBL" id="KAL1411601.1"/>
    </source>
</evidence>
<dbReference type="EMBL" id="JBBXJM010000002">
    <property type="protein sequence ID" value="KAL1411601.1"/>
    <property type="molecule type" value="Genomic_DNA"/>
</dbReference>
<reference evidence="6 7" key="1">
    <citation type="submission" date="2023-08" db="EMBL/GenBank/DDBJ databases">
        <title>Annotated Genome Sequence of Vanrija albida AlHP1.</title>
        <authorList>
            <person name="Herzog R."/>
        </authorList>
    </citation>
    <scope>NUCLEOTIDE SEQUENCE [LARGE SCALE GENOMIC DNA]</scope>
    <source>
        <strain evidence="6 7">AlHP1</strain>
    </source>
</reference>
<keyword evidence="3" id="KW-0433">Leucine-rich repeat</keyword>
<dbReference type="InterPro" id="IPR032675">
    <property type="entry name" value="LRR_dom_sf"/>
</dbReference>
<feature type="region of interest" description="Disordered" evidence="5">
    <location>
        <begin position="484"/>
        <end position="537"/>
    </location>
</feature>
<dbReference type="SUPFAM" id="SSF52075">
    <property type="entry name" value="Outer arm dynein light chain 1"/>
    <property type="match status" value="1"/>
</dbReference>
<dbReference type="SMART" id="SM00369">
    <property type="entry name" value="LRR_TYP"/>
    <property type="match status" value="2"/>
</dbReference>
<name>A0ABR3QB43_9TREE</name>
<evidence type="ECO:0000256" key="5">
    <source>
        <dbReference type="SAM" id="MobiDB-lite"/>
    </source>
</evidence>
<keyword evidence="4" id="KW-0677">Repeat</keyword>
<evidence type="ECO:0000256" key="1">
    <source>
        <dbReference type="ARBA" id="ARBA00004496"/>
    </source>
</evidence>
<dbReference type="GeneID" id="95983608"/>
<organism evidence="6 7">
    <name type="scientific">Vanrija albida</name>
    <dbReference type="NCBI Taxonomy" id="181172"/>
    <lineage>
        <taxon>Eukaryota</taxon>
        <taxon>Fungi</taxon>
        <taxon>Dikarya</taxon>
        <taxon>Basidiomycota</taxon>
        <taxon>Agaricomycotina</taxon>
        <taxon>Tremellomycetes</taxon>
        <taxon>Trichosporonales</taxon>
        <taxon>Trichosporonaceae</taxon>
        <taxon>Vanrija</taxon>
    </lineage>
</organism>
<dbReference type="PANTHER" id="PTHR15454:SF69">
    <property type="entry name" value="SERINE_THREONINE-PROTEIN KINASE 11-INTERACTING PROTEIN"/>
    <property type="match status" value="1"/>
</dbReference>
<comment type="subcellular location">
    <subcellularLocation>
        <location evidence="1">Cytoplasm</location>
    </subcellularLocation>
</comment>
<dbReference type="InterPro" id="IPR003591">
    <property type="entry name" value="Leu-rich_rpt_typical-subtyp"/>
</dbReference>
<dbReference type="PANTHER" id="PTHR15454">
    <property type="entry name" value="NISCHARIN RELATED"/>
    <property type="match status" value="1"/>
</dbReference>
<dbReference type="Gene3D" id="3.80.10.10">
    <property type="entry name" value="Ribonuclease Inhibitor"/>
    <property type="match status" value="1"/>
</dbReference>
<sequence>MSALSAAFGPSAPDAAPISGRDYLLKLRKYLGANLSRLAPPPPPRGKQRDASWLAQSYTVLTLGLDSNSAPLSRNVKVPLTLGFGTPSAPPVHKAAKPVLLRLPPDKLLYLLLRWQSLPQSLPHVGKTDVPVPEGVSVAARGAVSTRERADGDVDSVRSWVGSIRSVSVAQAERGFGWWGKPQEVDEDKVLIELYSIFNTLPGLLIHPPFATDKPVAELLDAGGYTSLGGVDVRVPLDVLRNLQILELEGYDPRGLLIPVSPLLHSLTVRDVGDGDDWLPELIVDGDVDADEPTPRFPDLRYLSLHHTSLLSFPALPLTSLTHLDLSHNLLNAIPEALSTLHNLVSLNLSNNLITSVRNASSTLGNIHVLNLASNRLDCLVGLDRVLGLKRVDVRNNILLEAGEVGRLAVLPQIDAVWAAENPFTRGENIEWRAEVAASFVIEGREVVVDDAALTWNEQRKLEAILASKGRGWRPSLKVETAATNAVSAKPPSPDVPAPPSPTRPRDLIPTPVTRVITPANTAPSSPAKVVASKKKARRRVVNLDAGAVPASAPAPAPAATPVSTTAPVSPPIPAADEPANNGVAVKVKSKSKKKAHKDKADDLNGKWSHGVAA</sequence>
<dbReference type="InterPro" id="IPR001611">
    <property type="entry name" value="Leu-rich_rpt"/>
</dbReference>
<gene>
    <name evidence="6" type="ORF">Q8F55_002565</name>
</gene>
<feature type="compositionally biased region" description="Basic residues" evidence="5">
    <location>
        <begin position="588"/>
        <end position="598"/>
    </location>
</feature>
<evidence type="ECO:0000256" key="3">
    <source>
        <dbReference type="ARBA" id="ARBA00022614"/>
    </source>
</evidence>